<evidence type="ECO:0000313" key="2">
    <source>
        <dbReference type="EMBL" id="AUC23340.1"/>
    </source>
</evidence>
<dbReference type="Proteomes" id="UP000232721">
    <property type="component" value="Chromosome"/>
</dbReference>
<dbReference type="RefSeq" id="WP_208889402.1">
    <property type="nucleotide sequence ID" value="NZ_CP019336.1"/>
</dbReference>
<reference evidence="2 3" key="1">
    <citation type="submission" date="2017-02" db="EMBL/GenBank/DDBJ databases">
        <title>Trade-off between light-utilization and light-protection in marine flavobacteria.</title>
        <authorList>
            <person name="Kumagai Y."/>
            <person name="Yoshizawa S."/>
            <person name="Kogure K."/>
            <person name="Iwasaki W."/>
        </authorList>
    </citation>
    <scope>NUCLEOTIDE SEQUENCE [LARGE SCALE GENOMIC DNA]</scope>
    <source>
        <strain evidence="2 3">KCTC 23670</strain>
    </source>
</reference>
<dbReference type="Pfam" id="PF12725">
    <property type="entry name" value="DUF3810"/>
    <property type="match status" value="1"/>
</dbReference>
<protein>
    <recommendedName>
        <fullName evidence="4">Amino acid permease</fullName>
    </recommendedName>
</protein>
<evidence type="ECO:0008006" key="4">
    <source>
        <dbReference type="Google" id="ProtNLM"/>
    </source>
</evidence>
<proteinExistence type="predicted"/>
<dbReference type="EMBL" id="CP019336">
    <property type="protein sequence ID" value="AUC23340.1"/>
    <property type="molecule type" value="Genomic_DNA"/>
</dbReference>
<evidence type="ECO:0000256" key="1">
    <source>
        <dbReference type="SAM" id="Phobius"/>
    </source>
</evidence>
<feature type="transmembrane region" description="Helical" evidence="1">
    <location>
        <begin position="85"/>
        <end position="107"/>
    </location>
</feature>
<evidence type="ECO:0000313" key="3">
    <source>
        <dbReference type="Proteomes" id="UP000232721"/>
    </source>
</evidence>
<accession>A0ABN5FGU9</accession>
<dbReference type="InterPro" id="IPR024294">
    <property type="entry name" value="DUF3810"/>
</dbReference>
<feature type="transmembrane region" description="Helical" evidence="1">
    <location>
        <begin position="49"/>
        <end position="73"/>
    </location>
</feature>
<organism evidence="2 3">
    <name type="scientific">Polaribacter sejongensis</name>
    <dbReference type="NCBI Taxonomy" id="985043"/>
    <lineage>
        <taxon>Bacteria</taxon>
        <taxon>Pseudomonadati</taxon>
        <taxon>Bacteroidota</taxon>
        <taxon>Flavobacteriia</taxon>
        <taxon>Flavobacteriales</taxon>
        <taxon>Flavobacteriaceae</taxon>
    </lineage>
</organism>
<keyword evidence="3" id="KW-1185">Reference proteome</keyword>
<gene>
    <name evidence="2" type="ORF">BTO15_15090</name>
</gene>
<name>A0ABN5FGU9_9FLAO</name>
<keyword evidence="1" id="KW-1133">Transmembrane helix</keyword>
<keyword evidence="1" id="KW-0812">Transmembrane</keyword>
<sequence length="361" mass="42342">MKINKKHLLLTFLLPVQIILIQLAAENPAFIEKYYSNGIYPPISSFLRIILGWIPFSVGDILLAFGLFIFIRFIFRLIKTRFKNFIPKIVHFTAILSVIYFCFYLFWGLNYYREPLAKNLNYQQKEYTTEQLQKVTAHVIEKLNEYQYKITKNDTLKVENPYSQKEMYTMAISGYDNLSKDFPQLKYQYKSVKSSLMSLLQTYNRTAGYLNPLTGEAQVNDKLPKTSYPTTTCHEMAHQIGFAAENEANFVGFLAANYNDDLYFKYASYRMALGYCISELRKRDQNLSQELWKTVHKGILKDFSASYTFWQQYKNPFEPILKKGYNVYLKANKQDKGVQSYNYVVDLFISYFEVSIPSLNS</sequence>
<keyword evidence="1" id="KW-0472">Membrane</keyword>